<dbReference type="EC" id="6.3.2.3" evidence="11"/>
<keyword evidence="4 11" id="KW-0317">Glutathione biosynthesis</keyword>
<evidence type="ECO:0000256" key="8">
    <source>
        <dbReference type="ARBA" id="ARBA00022842"/>
    </source>
</evidence>
<dbReference type="PANTHER" id="PTHR21621:SF4">
    <property type="entry name" value="GLUTATHIONE SYNTHETASE"/>
    <property type="match status" value="1"/>
</dbReference>
<evidence type="ECO:0000256" key="2">
    <source>
        <dbReference type="ARBA" id="ARBA00001946"/>
    </source>
</evidence>
<evidence type="ECO:0000256" key="6">
    <source>
        <dbReference type="ARBA" id="ARBA00022741"/>
    </source>
</evidence>
<dbReference type="Gene3D" id="3.40.50.20">
    <property type="match status" value="1"/>
</dbReference>
<comment type="caution">
    <text evidence="13">The sequence shown here is derived from an EMBL/GenBank/DDBJ whole genome shotgun (WGS) entry which is preliminary data.</text>
</comment>
<organism evidence="13 14">
    <name type="scientific">Photobacterium aphoticum</name>
    <dbReference type="NCBI Taxonomy" id="754436"/>
    <lineage>
        <taxon>Bacteria</taxon>
        <taxon>Pseudomonadati</taxon>
        <taxon>Pseudomonadota</taxon>
        <taxon>Gammaproteobacteria</taxon>
        <taxon>Vibrionales</taxon>
        <taxon>Vibrionaceae</taxon>
        <taxon>Photobacterium</taxon>
    </lineage>
</organism>
<keyword evidence="6 11" id="KW-0547">Nucleotide-binding</keyword>
<dbReference type="SUPFAM" id="SSF52440">
    <property type="entry name" value="PreATP-grasp domain"/>
    <property type="match status" value="1"/>
</dbReference>
<dbReference type="SUPFAM" id="SSF56059">
    <property type="entry name" value="Glutathione synthetase ATP-binding domain-like"/>
    <property type="match status" value="1"/>
</dbReference>
<evidence type="ECO:0000313" key="13">
    <source>
        <dbReference type="EMBL" id="GAL08183.1"/>
    </source>
</evidence>
<keyword evidence="9" id="KW-0464">Manganese</keyword>
<keyword evidence="5" id="KW-0479">Metal-binding</keyword>
<evidence type="ECO:0000256" key="9">
    <source>
        <dbReference type="ARBA" id="ARBA00023211"/>
    </source>
</evidence>
<dbReference type="UniPathway" id="UPA00142">
    <property type="reaction ID" value="UER00210"/>
</dbReference>
<keyword evidence="7 11" id="KW-0067">ATP-binding</keyword>
<dbReference type="GO" id="GO:0046872">
    <property type="term" value="F:metal ion binding"/>
    <property type="evidence" value="ECO:0007669"/>
    <property type="project" value="UniProtKB-KW"/>
</dbReference>
<comment type="cofactor">
    <cofactor evidence="1">
        <name>Mn(2+)</name>
        <dbReference type="ChEBI" id="CHEBI:29035"/>
    </cofactor>
</comment>
<dbReference type="InterPro" id="IPR006284">
    <property type="entry name" value="Glut_synth_pro"/>
</dbReference>
<dbReference type="NCBIfam" id="NF003573">
    <property type="entry name" value="PRK05246.1"/>
    <property type="match status" value="1"/>
</dbReference>
<dbReference type="Pfam" id="PF02955">
    <property type="entry name" value="GSH-S_ATP"/>
    <property type="match status" value="1"/>
</dbReference>
<dbReference type="NCBIfam" id="TIGR01380">
    <property type="entry name" value="glut_syn"/>
    <property type="match status" value="1"/>
</dbReference>
<dbReference type="InterPro" id="IPR016185">
    <property type="entry name" value="PreATP-grasp_dom_sf"/>
</dbReference>
<dbReference type="eggNOG" id="COG0189">
    <property type="taxonomic scope" value="Bacteria"/>
</dbReference>
<comment type="pathway">
    <text evidence="11">Sulfur metabolism; glutathione biosynthesis; glutathione from L-cysteine and L-glutamate: step 2/2.</text>
</comment>
<dbReference type="FunFam" id="3.30.470.20:FF:000010">
    <property type="entry name" value="Glutathione synthetase"/>
    <property type="match status" value="1"/>
</dbReference>
<feature type="domain" description="ATP-grasp" evidence="12">
    <location>
        <begin position="124"/>
        <end position="310"/>
    </location>
</feature>
<dbReference type="InterPro" id="IPR011761">
    <property type="entry name" value="ATP-grasp"/>
</dbReference>
<sequence>MIKLGIVMDPIESINIKKDSSFAMMMEAQRRGWEIHYMEMNDLSLEQGKAIARTRVVSLKEDPNGWFEFTSEQEIALADLDAILMRKDPPFDTEYIYATYILERAEEAGALIVNKPQSLRDCNEKLFTAWFPELTPTTMVTRRADKIKAFHQEHGDVILKPLDGMGGSSIFRVMKNDPNVSVIIETLTNMGQNYCMAQTFVPDISNGDKRILMVDGEPMPYCLARIPAKGETRGNLAAGGRGEARPISDTDRQIAEAVGPTLKAKGLIFVGLDVIGDKLTEINVTSPTCIREIEAAFDISITGKLMDAIERRLNKA</sequence>
<evidence type="ECO:0000256" key="11">
    <source>
        <dbReference type="HAMAP-Rule" id="MF_00162"/>
    </source>
</evidence>
<dbReference type="EMBL" id="BBMN01000023">
    <property type="protein sequence ID" value="GAL08183.1"/>
    <property type="molecule type" value="Genomic_DNA"/>
</dbReference>
<dbReference type="GO" id="GO:0004363">
    <property type="term" value="F:glutathione synthase activity"/>
    <property type="evidence" value="ECO:0007669"/>
    <property type="project" value="UniProtKB-UniRule"/>
</dbReference>
<evidence type="ECO:0000256" key="1">
    <source>
        <dbReference type="ARBA" id="ARBA00001936"/>
    </source>
</evidence>
<evidence type="ECO:0000256" key="7">
    <source>
        <dbReference type="ARBA" id="ARBA00022840"/>
    </source>
</evidence>
<dbReference type="InterPro" id="IPR013815">
    <property type="entry name" value="ATP_grasp_subdomain_1"/>
</dbReference>
<dbReference type="GO" id="GO:0005737">
    <property type="term" value="C:cytoplasm"/>
    <property type="evidence" value="ECO:0007669"/>
    <property type="project" value="TreeGrafter"/>
</dbReference>
<evidence type="ECO:0000256" key="5">
    <source>
        <dbReference type="ARBA" id="ARBA00022723"/>
    </source>
</evidence>
<dbReference type="InterPro" id="IPR004218">
    <property type="entry name" value="GSHS_ATP-bd"/>
</dbReference>
<evidence type="ECO:0000313" key="14">
    <source>
        <dbReference type="Proteomes" id="UP000029227"/>
    </source>
</evidence>
<dbReference type="Gene3D" id="3.30.1490.20">
    <property type="entry name" value="ATP-grasp fold, A domain"/>
    <property type="match status" value="1"/>
</dbReference>
<evidence type="ECO:0000259" key="12">
    <source>
        <dbReference type="PROSITE" id="PS50975"/>
    </source>
</evidence>
<comment type="similarity">
    <text evidence="11">Belongs to the prokaryotic GSH synthase family.</text>
</comment>
<dbReference type="InterPro" id="IPR004215">
    <property type="entry name" value="GSHS_N"/>
</dbReference>
<reference evidence="13 14" key="1">
    <citation type="journal article" date="2014" name="Genome Announc.">
        <title>Draft Genome Sequences of Two Vibrionaceae Species, Vibrio ponticus C121 and Photobacterium aphoticum C119, Isolated as Coral Reef Microbiota.</title>
        <authorList>
            <person name="Al-saari N."/>
            <person name="Meirelles P.M."/>
            <person name="Mino S."/>
            <person name="Suda W."/>
            <person name="Oshima K."/>
            <person name="Hattori M."/>
            <person name="Ohkuma M."/>
            <person name="Thompson F.L."/>
            <person name="Gomez-Gil B."/>
            <person name="Sawabe T."/>
            <person name="Sawabe T."/>
        </authorList>
    </citation>
    <scope>NUCLEOTIDE SEQUENCE [LARGE SCALE GENOMIC DNA]</scope>
    <source>
        <strain evidence="13 14">JCM 19237</strain>
    </source>
</reference>
<dbReference type="FunFam" id="3.40.50.20:FF:000009">
    <property type="entry name" value="Glutathione synthetase"/>
    <property type="match status" value="1"/>
</dbReference>
<gene>
    <name evidence="11" type="primary">gshB</name>
    <name evidence="13" type="ORF">JCM19237_4416</name>
</gene>
<evidence type="ECO:0000256" key="4">
    <source>
        <dbReference type="ARBA" id="ARBA00022684"/>
    </source>
</evidence>
<comment type="cofactor">
    <cofactor evidence="2">
        <name>Mg(2+)</name>
        <dbReference type="ChEBI" id="CHEBI:18420"/>
    </cofactor>
</comment>
<dbReference type="AlphaFoldDB" id="A0A090R0Z3"/>
<dbReference type="HAMAP" id="MF_00162">
    <property type="entry name" value="GSH_S"/>
    <property type="match status" value="1"/>
</dbReference>
<dbReference type="Gene3D" id="3.30.470.20">
    <property type="entry name" value="ATP-grasp fold, B domain"/>
    <property type="match status" value="1"/>
</dbReference>
<name>A0A090R0Z3_9GAMM</name>
<keyword evidence="3 11" id="KW-0436">Ligase</keyword>
<protein>
    <recommendedName>
        <fullName evidence="11">Glutathione synthetase</fullName>
        <ecNumber evidence="11">6.3.2.3</ecNumber>
    </recommendedName>
    <alternativeName>
        <fullName evidence="11">GSH synthetase</fullName>
        <shortName evidence="11">GSH-S</shortName>
        <shortName evidence="11">GSHase</shortName>
    </alternativeName>
    <alternativeName>
        <fullName evidence="11">Glutathione synthase</fullName>
    </alternativeName>
</protein>
<dbReference type="GO" id="GO:0005524">
    <property type="term" value="F:ATP binding"/>
    <property type="evidence" value="ECO:0007669"/>
    <property type="project" value="UniProtKB-UniRule"/>
</dbReference>
<dbReference type="FunFam" id="3.30.1490.20:FF:000009">
    <property type="entry name" value="Glutathione synthetase"/>
    <property type="match status" value="1"/>
</dbReference>
<dbReference type="PANTHER" id="PTHR21621">
    <property type="entry name" value="RIBOSOMAL PROTEIN S6 MODIFICATION PROTEIN"/>
    <property type="match status" value="1"/>
</dbReference>
<accession>A0A090R0Z3</accession>
<dbReference type="Pfam" id="PF02951">
    <property type="entry name" value="GSH-S_N"/>
    <property type="match status" value="1"/>
</dbReference>
<evidence type="ECO:0000256" key="10">
    <source>
        <dbReference type="ARBA" id="ARBA00050650"/>
    </source>
</evidence>
<keyword evidence="8" id="KW-0460">Magnesium</keyword>
<dbReference type="PROSITE" id="PS50975">
    <property type="entry name" value="ATP_GRASP"/>
    <property type="match status" value="1"/>
</dbReference>
<comment type="catalytic activity">
    <reaction evidence="10 11">
        <text>gamma-L-glutamyl-L-cysteine + glycine + ATP = glutathione + ADP + phosphate + H(+)</text>
        <dbReference type="Rhea" id="RHEA:13557"/>
        <dbReference type="ChEBI" id="CHEBI:15378"/>
        <dbReference type="ChEBI" id="CHEBI:30616"/>
        <dbReference type="ChEBI" id="CHEBI:43474"/>
        <dbReference type="ChEBI" id="CHEBI:57305"/>
        <dbReference type="ChEBI" id="CHEBI:57925"/>
        <dbReference type="ChEBI" id="CHEBI:58173"/>
        <dbReference type="ChEBI" id="CHEBI:456216"/>
        <dbReference type="EC" id="6.3.2.3"/>
    </reaction>
</comment>
<proteinExistence type="inferred from homology"/>
<dbReference type="STRING" id="754436.JCM19237_4416"/>
<dbReference type="Proteomes" id="UP000029227">
    <property type="component" value="Unassembled WGS sequence"/>
</dbReference>
<evidence type="ECO:0000256" key="3">
    <source>
        <dbReference type="ARBA" id="ARBA00022598"/>
    </source>
</evidence>